<keyword evidence="1" id="KW-0812">Transmembrane</keyword>
<feature type="transmembrane region" description="Helical" evidence="1">
    <location>
        <begin position="100"/>
        <end position="119"/>
    </location>
</feature>
<proteinExistence type="predicted"/>
<dbReference type="EMBL" id="JANHAX010000009">
    <property type="protein sequence ID" value="MDQ2092350.1"/>
    <property type="molecule type" value="Genomic_DNA"/>
</dbReference>
<protein>
    <submittedName>
        <fullName evidence="2">Uncharacterized protein</fullName>
    </submittedName>
</protein>
<evidence type="ECO:0000313" key="2">
    <source>
        <dbReference type="EMBL" id="MDQ2092350.1"/>
    </source>
</evidence>
<feature type="transmembrane region" description="Helical" evidence="1">
    <location>
        <begin position="36"/>
        <end position="57"/>
    </location>
</feature>
<accession>A0AAE3WIM9</accession>
<evidence type="ECO:0000256" key="1">
    <source>
        <dbReference type="SAM" id="Phobius"/>
    </source>
</evidence>
<organism evidence="2 3">
    <name type="scientific">Marimonas arenosa</name>
    <dbReference type="NCBI Taxonomy" id="1795305"/>
    <lineage>
        <taxon>Bacteria</taxon>
        <taxon>Pseudomonadati</taxon>
        <taxon>Pseudomonadota</taxon>
        <taxon>Alphaproteobacteria</taxon>
        <taxon>Rhodobacterales</taxon>
        <taxon>Paracoccaceae</taxon>
        <taxon>Marimonas</taxon>
    </lineage>
</organism>
<dbReference type="AlphaFoldDB" id="A0AAE3WIM9"/>
<dbReference type="Proteomes" id="UP001226762">
    <property type="component" value="Unassembled WGS sequence"/>
</dbReference>
<reference evidence="2" key="2">
    <citation type="submission" date="2023-02" db="EMBL/GenBank/DDBJ databases">
        <title>'Rhodoalgimonas zhirmunskyi' gen. nov., isolated from a red alga.</title>
        <authorList>
            <person name="Nedashkovskaya O.I."/>
            <person name="Otstavnykh N.Y."/>
            <person name="Bystritskaya E.P."/>
            <person name="Balabanova L.A."/>
            <person name="Isaeva M.P."/>
        </authorList>
    </citation>
    <scope>NUCLEOTIDE SEQUENCE</scope>
    <source>
        <strain evidence="2">KCTC 52189</strain>
    </source>
</reference>
<comment type="caution">
    <text evidence="2">The sequence shown here is derived from an EMBL/GenBank/DDBJ whole genome shotgun (WGS) entry which is preliminary data.</text>
</comment>
<reference evidence="2" key="1">
    <citation type="submission" date="2022-07" db="EMBL/GenBank/DDBJ databases">
        <authorList>
            <person name="Otstavnykh N."/>
            <person name="Isaeva M."/>
            <person name="Bystritskaya E."/>
        </authorList>
    </citation>
    <scope>NUCLEOTIDE SEQUENCE</scope>
    <source>
        <strain evidence="2">KCTC 52189</strain>
    </source>
</reference>
<sequence>MSRLSQGLVLLAFSFALWAFCGSLIAAGQLIMSMDATLVLHATGAPIGAVVAAWTYFRFFGSFTPLAVALAFLVTAVLLDVFVVAMLIERSFAMFASPLGTWIPLTLIFLAALVTGLAMRQ</sequence>
<keyword evidence="1" id="KW-1133">Transmembrane helix</keyword>
<evidence type="ECO:0000313" key="3">
    <source>
        <dbReference type="Proteomes" id="UP001226762"/>
    </source>
</evidence>
<keyword evidence="1" id="KW-0472">Membrane</keyword>
<keyword evidence="3" id="KW-1185">Reference proteome</keyword>
<gene>
    <name evidence="2" type="ORF">NO357_20795</name>
</gene>
<name>A0AAE3WIM9_9RHOB</name>
<dbReference type="RefSeq" id="WP_306737661.1">
    <property type="nucleotide sequence ID" value="NZ_JANHAX010000009.1"/>
</dbReference>
<feature type="transmembrane region" description="Helical" evidence="1">
    <location>
        <begin position="66"/>
        <end position="88"/>
    </location>
</feature>